<evidence type="ECO:0000313" key="1">
    <source>
        <dbReference type="EMBL" id="KAF7190761.1"/>
    </source>
</evidence>
<gene>
    <name evidence="1" type="ORF">HII31_07920</name>
</gene>
<dbReference type="EMBL" id="JABCIY010000168">
    <property type="protein sequence ID" value="KAF7190761.1"/>
    <property type="molecule type" value="Genomic_DNA"/>
</dbReference>
<sequence>MFGRAIRLQEQQVGEPQAIEFVAPKNRQEDGLGLQLLDENEYFPFLDMPKEIRLMVYDELFQDQSDEHNESLDPQILSTCRTIFEEAYPLYQQSTKDTEVIRLRTNGARTTIKFDGLRESSVGDMMMSTRSCWTQYPADINQKPKVVVHIAIKNLLPFIWLRYQERIRQINHELYRVVTLICDRRSKVQHLDVRVKEHIAHGQRALHESDWSDLLWPLTKNGTIRTTVRGVPKATVDSLEEGRPRSVEIQPALRFHLDAEKVAKDIWRLLESGCVRFDEVICPILVERKVAPFKLTDGGLFNRGSEADLRSRVRDIEAGLNRPILLAALAQVTEVTGRPWKELLGHKDI</sequence>
<name>A0A8H6RIP5_9PEZI</name>
<protein>
    <submittedName>
        <fullName evidence="1">Uncharacterized protein</fullName>
    </submittedName>
</protein>
<dbReference type="OrthoDB" id="5314997at2759"/>
<dbReference type="Proteomes" id="UP000660729">
    <property type="component" value="Unassembled WGS sequence"/>
</dbReference>
<keyword evidence="2" id="KW-1185">Reference proteome</keyword>
<evidence type="ECO:0000313" key="2">
    <source>
        <dbReference type="Proteomes" id="UP000660729"/>
    </source>
</evidence>
<proteinExistence type="predicted"/>
<organism evidence="1 2">
    <name type="scientific">Pseudocercospora fuligena</name>
    <dbReference type="NCBI Taxonomy" id="685502"/>
    <lineage>
        <taxon>Eukaryota</taxon>
        <taxon>Fungi</taxon>
        <taxon>Dikarya</taxon>
        <taxon>Ascomycota</taxon>
        <taxon>Pezizomycotina</taxon>
        <taxon>Dothideomycetes</taxon>
        <taxon>Dothideomycetidae</taxon>
        <taxon>Mycosphaerellales</taxon>
        <taxon>Mycosphaerellaceae</taxon>
        <taxon>Pseudocercospora</taxon>
    </lineage>
</organism>
<dbReference type="AlphaFoldDB" id="A0A8H6RIP5"/>
<comment type="caution">
    <text evidence="1">The sequence shown here is derived from an EMBL/GenBank/DDBJ whole genome shotgun (WGS) entry which is preliminary data.</text>
</comment>
<reference evidence="1" key="1">
    <citation type="submission" date="2020-04" db="EMBL/GenBank/DDBJ databases">
        <title>Draft genome resource of the tomato pathogen Pseudocercospora fuligena.</title>
        <authorList>
            <person name="Zaccaron A."/>
        </authorList>
    </citation>
    <scope>NUCLEOTIDE SEQUENCE</scope>
    <source>
        <strain evidence="1">PF001</strain>
    </source>
</reference>
<accession>A0A8H6RIP5</accession>